<accession>A0A8J2H8D5</accession>
<name>A0A8J2H8D5_COTCN</name>
<evidence type="ECO:0000313" key="1">
    <source>
        <dbReference type="EMBL" id="CAG5084026.1"/>
    </source>
</evidence>
<sequence length="55" mass="6011">MIFVSPVPIVVKRHVGIRMAQMLVLLLAKKIHVNANTDMFATILAGASNLNIVQI</sequence>
<proteinExistence type="predicted"/>
<dbReference type="AlphaFoldDB" id="A0A8J2H8D5"/>
<evidence type="ECO:0000313" key="2">
    <source>
        <dbReference type="Proteomes" id="UP000786811"/>
    </source>
</evidence>
<reference evidence="1" key="1">
    <citation type="submission" date="2021-04" db="EMBL/GenBank/DDBJ databases">
        <authorList>
            <person name="Chebbi M.A.C M."/>
        </authorList>
    </citation>
    <scope>NUCLEOTIDE SEQUENCE</scope>
</reference>
<protein>
    <submittedName>
        <fullName evidence="1">Uncharacterized protein</fullName>
    </submittedName>
</protein>
<dbReference type="Proteomes" id="UP000786811">
    <property type="component" value="Unassembled WGS sequence"/>
</dbReference>
<keyword evidence="2" id="KW-1185">Reference proteome</keyword>
<gene>
    <name evidence="1" type="ORF">HICCMSTLAB_LOCUS3994</name>
</gene>
<dbReference type="EMBL" id="CAJNRD030001118">
    <property type="protein sequence ID" value="CAG5084026.1"/>
    <property type="molecule type" value="Genomic_DNA"/>
</dbReference>
<comment type="caution">
    <text evidence="1">The sequence shown here is derived from an EMBL/GenBank/DDBJ whole genome shotgun (WGS) entry which is preliminary data.</text>
</comment>
<organism evidence="1 2">
    <name type="scientific">Cotesia congregata</name>
    <name type="common">Parasitoid wasp</name>
    <name type="synonym">Apanteles congregatus</name>
    <dbReference type="NCBI Taxonomy" id="51543"/>
    <lineage>
        <taxon>Eukaryota</taxon>
        <taxon>Metazoa</taxon>
        <taxon>Ecdysozoa</taxon>
        <taxon>Arthropoda</taxon>
        <taxon>Hexapoda</taxon>
        <taxon>Insecta</taxon>
        <taxon>Pterygota</taxon>
        <taxon>Neoptera</taxon>
        <taxon>Endopterygota</taxon>
        <taxon>Hymenoptera</taxon>
        <taxon>Apocrita</taxon>
        <taxon>Ichneumonoidea</taxon>
        <taxon>Braconidae</taxon>
        <taxon>Microgastrinae</taxon>
        <taxon>Cotesia</taxon>
    </lineage>
</organism>